<accession>A0A5N6QM27</accession>
<dbReference type="AlphaFoldDB" id="A0A5N6QM27"/>
<evidence type="ECO:0000313" key="2">
    <source>
        <dbReference type="Proteomes" id="UP000327013"/>
    </source>
</evidence>
<name>A0A5N6QM27_9ROSI</name>
<keyword evidence="2" id="KW-1185">Reference proteome</keyword>
<protein>
    <submittedName>
        <fullName evidence="1">Uncharacterized protein</fullName>
    </submittedName>
</protein>
<evidence type="ECO:0000313" key="1">
    <source>
        <dbReference type="EMBL" id="KAE8008197.1"/>
    </source>
</evidence>
<gene>
    <name evidence="1" type="ORF">FH972_004734</name>
</gene>
<reference evidence="1 2" key="1">
    <citation type="submission" date="2019-06" db="EMBL/GenBank/DDBJ databases">
        <title>A chromosomal-level reference genome of Carpinus fangiana (Coryloideae, Betulaceae).</title>
        <authorList>
            <person name="Yang X."/>
            <person name="Wang Z."/>
            <person name="Zhang L."/>
            <person name="Hao G."/>
            <person name="Liu J."/>
            <person name="Yang Y."/>
        </authorList>
    </citation>
    <scope>NUCLEOTIDE SEQUENCE [LARGE SCALE GENOMIC DNA]</scope>
    <source>
        <strain evidence="1">Cfa_2016G</strain>
        <tissue evidence="1">Leaf</tissue>
    </source>
</reference>
<proteinExistence type="predicted"/>
<organism evidence="1 2">
    <name type="scientific">Carpinus fangiana</name>
    <dbReference type="NCBI Taxonomy" id="176857"/>
    <lineage>
        <taxon>Eukaryota</taxon>
        <taxon>Viridiplantae</taxon>
        <taxon>Streptophyta</taxon>
        <taxon>Embryophyta</taxon>
        <taxon>Tracheophyta</taxon>
        <taxon>Spermatophyta</taxon>
        <taxon>Magnoliopsida</taxon>
        <taxon>eudicotyledons</taxon>
        <taxon>Gunneridae</taxon>
        <taxon>Pentapetalae</taxon>
        <taxon>rosids</taxon>
        <taxon>fabids</taxon>
        <taxon>Fagales</taxon>
        <taxon>Betulaceae</taxon>
        <taxon>Carpinus</taxon>
    </lineage>
</organism>
<dbReference type="Proteomes" id="UP000327013">
    <property type="component" value="Chromosome 2"/>
</dbReference>
<dbReference type="EMBL" id="CM017322">
    <property type="protein sequence ID" value="KAE8008197.1"/>
    <property type="molecule type" value="Genomic_DNA"/>
</dbReference>
<sequence length="210" mass="21968">MIVPPFPSLSTDQMKVGVQGRVAYSRGPWNYIVPDRQKARWGRRNGVVHETIGELVAESATQLGQERNGASAKTHDSMGPIEARVGNTRTRYPKLAPECQVFQRGLSPVASVQRRRFLGEEATGKGAVGVGVLVAEMGVEPEPAGMVAVGAWRVGDEPAWGVKAVVEAEGGGVAGEEGGSRDVGGSGAVGFTGGALAYLSLPHSRTGLCF</sequence>